<gene>
    <name evidence="2" type="ORF">PLOB_00041179</name>
</gene>
<protein>
    <recommendedName>
        <fullName evidence="1">DUF7869 domain-containing protein</fullName>
    </recommendedName>
</protein>
<evidence type="ECO:0000313" key="2">
    <source>
        <dbReference type="EMBL" id="CAH3140307.1"/>
    </source>
</evidence>
<evidence type="ECO:0000259" key="1">
    <source>
        <dbReference type="Pfam" id="PF25273"/>
    </source>
</evidence>
<reference evidence="2 3" key="1">
    <citation type="submission" date="2022-05" db="EMBL/GenBank/DDBJ databases">
        <authorList>
            <consortium name="Genoscope - CEA"/>
            <person name="William W."/>
        </authorList>
    </citation>
    <scope>NUCLEOTIDE SEQUENCE [LARGE SCALE GENOMIC DNA]</scope>
</reference>
<dbReference type="PANTHER" id="PTHR33153">
    <property type="entry name" value="MYND-TYPE DOMAIN-CONTAINING PROTEIN"/>
    <property type="match status" value="1"/>
</dbReference>
<accession>A0ABN8PD41</accession>
<dbReference type="EMBL" id="CALNXK010000064">
    <property type="protein sequence ID" value="CAH3140307.1"/>
    <property type="molecule type" value="Genomic_DNA"/>
</dbReference>
<dbReference type="Pfam" id="PF25273">
    <property type="entry name" value="DUF7869"/>
    <property type="match status" value="1"/>
</dbReference>
<proteinExistence type="predicted"/>
<dbReference type="Proteomes" id="UP001159405">
    <property type="component" value="Unassembled WGS sequence"/>
</dbReference>
<dbReference type="InterPro" id="IPR057191">
    <property type="entry name" value="DUF7869"/>
</dbReference>
<organism evidence="2 3">
    <name type="scientific">Porites lobata</name>
    <dbReference type="NCBI Taxonomy" id="104759"/>
    <lineage>
        <taxon>Eukaryota</taxon>
        <taxon>Metazoa</taxon>
        <taxon>Cnidaria</taxon>
        <taxon>Anthozoa</taxon>
        <taxon>Hexacorallia</taxon>
        <taxon>Scleractinia</taxon>
        <taxon>Fungiina</taxon>
        <taxon>Poritidae</taxon>
        <taxon>Porites</taxon>
    </lineage>
</organism>
<feature type="domain" description="DUF7869" evidence="1">
    <location>
        <begin position="253"/>
        <end position="440"/>
    </location>
</feature>
<evidence type="ECO:0000313" key="3">
    <source>
        <dbReference type="Proteomes" id="UP001159405"/>
    </source>
</evidence>
<keyword evidence="3" id="KW-1185">Reference proteome</keyword>
<comment type="caution">
    <text evidence="2">The sequence shown here is derived from an EMBL/GenBank/DDBJ whole genome shotgun (WGS) entry which is preliminary data.</text>
</comment>
<dbReference type="PANTHER" id="PTHR33153:SF3">
    <property type="entry name" value="TRAFFICKING PROTEIN PARTICLE COMPLEX SUBUNIT 11 DOMAIN-CONTAINING PROTEIN"/>
    <property type="match status" value="1"/>
</dbReference>
<name>A0ABN8PD41_9CNID</name>
<sequence>MGGYCKKKCIQDIPIREIKDAREHYWTKNVQERKAVLTGAVKNGLVFKGGFVCSKAWCTIYGIAQTSYFQCLQAVRENRNQAETKRKPKRKSLAYDLAIEWFRNFSKNADHMPNSSSRPLPACLSKKAVYIMYKKEMGEKPVLGRSQFIYKMWKKNFPQVYIPKQSRFTKCAICVHLREQLRTPGLTEEQRKELELMRKIHLTQQMAEREKYYKHGLKAEKEPSKYISITIDGMDQNKHNLPHFNTSTKIDGSAWRLKTHISGVLVNHRNMAYAFVDLCEWSHDSNLTINVLLATLADLKESLGYLPKILYLQMDNCWRENKNKFVIAFLSILVEIGIFDKIKLSFLVVGHTHEDIDQMFSCYARRLSKHDAKTLPELMEEIQASFSPSVKVKLLQSLFDVKGWMSGHVGDLTGHTPQHQFKIVRNKDGKAEMFYRKWSSTKNWSPEGKGITVHTGVPSGDPSLSSPVIANLNLDRIKQDLPKFRLQFTNAEQKWWEDFIREQSDRDGKRRGKGPRVKWILPTLREDEIDERPNDEAVERYAALQQLLSKEQKELIDRFFLTWPIWILMASVQYKNCAWLNSM</sequence>